<evidence type="ECO:0000256" key="18">
    <source>
        <dbReference type="ARBA" id="ARBA00023136"/>
    </source>
</evidence>
<keyword evidence="23" id="KW-1185">Reference proteome</keyword>
<evidence type="ECO:0000256" key="1">
    <source>
        <dbReference type="ARBA" id="ARBA00001946"/>
    </source>
</evidence>
<dbReference type="PANTHER" id="PTHR34299:SF1">
    <property type="entry name" value="DIACYLGLYCEROL KINASE"/>
    <property type="match status" value="1"/>
</dbReference>
<keyword evidence="6" id="KW-1003">Cell membrane</keyword>
<keyword evidence="8 21" id="KW-0997">Cell inner membrane</keyword>
<dbReference type="RefSeq" id="WP_377302159.1">
    <property type="nucleotide sequence ID" value="NZ_CP180191.1"/>
</dbReference>
<keyword evidence="17 21" id="KW-0443">Lipid metabolism</keyword>
<evidence type="ECO:0000256" key="17">
    <source>
        <dbReference type="ARBA" id="ARBA00023098"/>
    </source>
</evidence>
<keyword evidence="16 21" id="KW-1133">Transmembrane helix</keyword>
<comment type="cofactor">
    <cofactor evidence="1">
        <name>Mg(2+)</name>
        <dbReference type="ChEBI" id="CHEBI:18420"/>
    </cofactor>
</comment>
<dbReference type="PROSITE" id="PS01069">
    <property type="entry name" value="DAGK_PROKAR"/>
    <property type="match status" value="1"/>
</dbReference>
<organism evidence="22 23">
    <name type="scientific">Piscinibacterium candidicorallinum</name>
    <dbReference type="NCBI Taxonomy" id="1793872"/>
    <lineage>
        <taxon>Bacteria</taxon>
        <taxon>Pseudomonadati</taxon>
        <taxon>Pseudomonadota</taxon>
        <taxon>Betaproteobacteria</taxon>
        <taxon>Burkholderiales</taxon>
        <taxon>Piscinibacterium</taxon>
    </lineage>
</organism>
<keyword evidence="18 21" id="KW-0472">Membrane</keyword>
<keyword evidence="7" id="KW-0444">Lipid biosynthesis</keyword>
<evidence type="ECO:0000256" key="6">
    <source>
        <dbReference type="ARBA" id="ARBA00022475"/>
    </source>
</evidence>
<keyword evidence="13 21" id="KW-0418">Kinase</keyword>
<evidence type="ECO:0000256" key="2">
    <source>
        <dbReference type="ARBA" id="ARBA00004429"/>
    </source>
</evidence>
<dbReference type="CDD" id="cd14264">
    <property type="entry name" value="DAGK_IM"/>
    <property type="match status" value="1"/>
</dbReference>
<protein>
    <recommendedName>
        <fullName evidence="5 21">Diacylglycerol kinase</fullName>
        <ecNumber evidence="4 21">2.7.1.107</ecNumber>
    </recommendedName>
</protein>
<dbReference type="Pfam" id="PF01219">
    <property type="entry name" value="DAGK_prokar"/>
    <property type="match status" value="1"/>
</dbReference>
<feature type="transmembrane region" description="Helical" evidence="21">
    <location>
        <begin position="73"/>
        <end position="94"/>
    </location>
</feature>
<dbReference type="EC" id="2.7.1.107" evidence="4 21"/>
<evidence type="ECO:0000256" key="16">
    <source>
        <dbReference type="ARBA" id="ARBA00022989"/>
    </source>
</evidence>
<evidence type="ECO:0000256" key="9">
    <source>
        <dbReference type="ARBA" id="ARBA00022679"/>
    </source>
</evidence>
<evidence type="ECO:0000256" key="8">
    <source>
        <dbReference type="ARBA" id="ARBA00022519"/>
    </source>
</evidence>
<dbReference type="GO" id="GO:0004143">
    <property type="term" value="F:ATP-dependent diacylglycerol kinase activity"/>
    <property type="evidence" value="ECO:0007669"/>
    <property type="project" value="UniProtKB-EC"/>
</dbReference>
<evidence type="ECO:0000256" key="11">
    <source>
        <dbReference type="ARBA" id="ARBA00022723"/>
    </source>
</evidence>
<keyword evidence="11" id="KW-0479">Metal-binding</keyword>
<keyword evidence="10 21" id="KW-0812">Transmembrane</keyword>
<dbReference type="InterPro" id="IPR036945">
    <property type="entry name" value="DAGK_sf"/>
</dbReference>
<dbReference type="Gene3D" id="1.10.287.3610">
    <property type="match status" value="1"/>
</dbReference>
<comment type="catalytic activity">
    <reaction evidence="21">
        <text>a 1,2-diacyl-sn-glycerol + ATP = a 1,2-diacyl-sn-glycero-3-phosphate + ADP + H(+)</text>
        <dbReference type="Rhea" id="RHEA:10272"/>
        <dbReference type="ChEBI" id="CHEBI:15378"/>
        <dbReference type="ChEBI" id="CHEBI:17815"/>
        <dbReference type="ChEBI" id="CHEBI:30616"/>
        <dbReference type="ChEBI" id="CHEBI:58608"/>
        <dbReference type="ChEBI" id="CHEBI:456216"/>
        <dbReference type="EC" id="2.7.1.107"/>
    </reaction>
</comment>
<dbReference type="InterPro" id="IPR033718">
    <property type="entry name" value="DAGK_prok"/>
</dbReference>
<comment type="similarity">
    <text evidence="3 21">Belongs to the bacterial diacylglycerol kinase family.</text>
</comment>
<dbReference type="PANTHER" id="PTHR34299">
    <property type="entry name" value="DIACYLGLYCEROL KINASE"/>
    <property type="match status" value="1"/>
</dbReference>
<sequence length="140" mass="14753">MNQRPAEPKPQTGADLKSRSGLARISKAAIYSFYGFRAALKHEHAFRQELILVAVLAPVALLLPVSALSKLALIAVLLLVLIVELLNSAIEAVVDKASPEIHPLAGRAKDMGSAAVFLSLLLAAATWGVVAGPVLVNWLG</sequence>
<dbReference type="InterPro" id="IPR000829">
    <property type="entry name" value="DAGK"/>
</dbReference>
<keyword evidence="20 21" id="KW-1208">Phospholipid metabolism</keyword>
<proteinExistence type="inferred from homology"/>
<keyword evidence="14 21" id="KW-0067">ATP-binding</keyword>
<evidence type="ECO:0000313" key="22">
    <source>
        <dbReference type="EMBL" id="MFC3147278.1"/>
    </source>
</evidence>
<dbReference type="EMBL" id="JBHRTI010000003">
    <property type="protein sequence ID" value="MFC3147278.1"/>
    <property type="molecule type" value="Genomic_DNA"/>
</dbReference>
<evidence type="ECO:0000256" key="13">
    <source>
        <dbReference type="ARBA" id="ARBA00022777"/>
    </source>
</evidence>
<feature type="transmembrane region" description="Helical" evidence="21">
    <location>
        <begin position="50"/>
        <end position="67"/>
    </location>
</feature>
<evidence type="ECO:0000256" key="21">
    <source>
        <dbReference type="RuleBase" id="RU363065"/>
    </source>
</evidence>
<comment type="caution">
    <text evidence="22">The sequence shown here is derived from an EMBL/GenBank/DDBJ whole genome shotgun (WGS) entry which is preliminary data.</text>
</comment>
<evidence type="ECO:0000256" key="20">
    <source>
        <dbReference type="ARBA" id="ARBA00023264"/>
    </source>
</evidence>
<name>A0ABV7H3V4_9BURK</name>
<evidence type="ECO:0000256" key="4">
    <source>
        <dbReference type="ARBA" id="ARBA00012133"/>
    </source>
</evidence>
<comment type="subcellular location">
    <subcellularLocation>
        <location evidence="2 21">Cell inner membrane</location>
        <topology evidence="2 21">Multi-pass membrane protein</topology>
    </subcellularLocation>
</comment>
<evidence type="ECO:0000256" key="10">
    <source>
        <dbReference type="ARBA" id="ARBA00022692"/>
    </source>
</evidence>
<keyword evidence="15" id="KW-0460">Magnesium</keyword>
<accession>A0ABV7H3V4</accession>
<evidence type="ECO:0000313" key="23">
    <source>
        <dbReference type="Proteomes" id="UP001595556"/>
    </source>
</evidence>
<evidence type="ECO:0000256" key="14">
    <source>
        <dbReference type="ARBA" id="ARBA00022840"/>
    </source>
</evidence>
<evidence type="ECO:0000256" key="12">
    <source>
        <dbReference type="ARBA" id="ARBA00022741"/>
    </source>
</evidence>
<evidence type="ECO:0000256" key="19">
    <source>
        <dbReference type="ARBA" id="ARBA00023209"/>
    </source>
</evidence>
<reference evidence="23" key="1">
    <citation type="journal article" date="2019" name="Int. J. Syst. Evol. Microbiol.">
        <title>The Global Catalogue of Microorganisms (GCM) 10K type strain sequencing project: providing services to taxonomists for standard genome sequencing and annotation.</title>
        <authorList>
            <consortium name="The Broad Institute Genomics Platform"/>
            <consortium name="The Broad Institute Genome Sequencing Center for Infectious Disease"/>
            <person name="Wu L."/>
            <person name="Ma J."/>
        </authorList>
    </citation>
    <scope>NUCLEOTIDE SEQUENCE [LARGE SCALE GENOMIC DNA]</scope>
    <source>
        <strain evidence="23">KCTC 52168</strain>
    </source>
</reference>
<gene>
    <name evidence="22" type="ORF">ACFOEN_06440</name>
</gene>
<comment type="function">
    <text evidence="21">Catalyzes the ATP-dependent phosphorylation of sn-l,2-diacylglycerol (DAG) to phosphatidic acid. Involved in the recycling of diacylglycerol produced as a by-product during membrane-derived oligosaccharide (MDO) biosynthesis.</text>
</comment>
<dbReference type="Proteomes" id="UP001595556">
    <property type="component" value="Unassembled WGS sequence"/>
</dbReference>
<evidence type="ECO:0000256" key="15">
    <source>
        <dbReference type="ARBA" id="ARBA00022842"/>
    </source>
</evidence>
<keyword evidence="9 21" id="KW-0808">Transferase</keyword>
<keyword evidence="19" id="KW-0594">Phospholipid biosynthesis</keyword>
<evidence type="ECO:0000256" key="3">
    <source>
        <dbReference type="ARBA" id="ARBA00005967"/>
    </source>
</evidence>
<feature type="transmembrane region" description="Helical" evidence="21">
    <location>
        <begin position="115"/>
        <end position="136"/>
    </location>
</feature>
<keyword evidence="12 21" id="KW-0547">Nucleotide-binding</keyword>
<evidence type="ECO:0000256" key="7">
    <source>
        <dbReference type="ARBA" id="ARBA00022516"/>
    </source>
</evidence>
<evidence type="ECO:0000256" key="5">
    <source>
        <dbReference type="ARBA" id="ARBA00017575"/>
    </source>
</evidence>